<organism evidence="2 3">
    <name type="scientific">Brevibacterium yomogidense</name>
    <dbReference type="NCBI Taxonomy" id="946573"/>
    <lineage>
        <taxon>Bacteria</taxon>
        <taxon>Bacillati</taxon>
        <taxon>Actinomycetota</taxon>
        <taxon>Actinomycetes</taxon>
        <taxon>Micrococcales</taxon>
        <taxon>Brevibacteriaceae</taxon>
        <taxon>Brevibacterium</taxon>
    </lineage>
</organism>
<evidence type="ECO:0000256" key="1">
    <source>
        <dbReference type="SAM" id="Phobius"/>
    </source>
</evidence>
<dbReference type="Pfam" id="PF03729">
    <property type="entry name" value="DUF308"/>
    <property type="match status" value="1"/>
</dbReference>
<name>A0A1X6X1C0_9MICO</name>
<keyword evidence="3" id="KW-1185">Reference proteome</keyword>
<gene>
    <name evidence="2" type="ORF">FM105_02640</name>
</gene>
<evidence type="ECO:0008006" key="4">
    <source>
        <dbReference type="Google" id="ProtNLM"/>
    </source>
</evidence>
<protein>
    <recommendedName>
        <fullName evidence="4">Integral membrane protein</fullName>
    </recommendedName>
</protein>
<feature type="transmembrane region" description="Helical" evidence="1">
    <location>
        <begin position="120"/>
        <end position="137"/>
    </location>
</feature>
<keyword evidence="1" id="KW-0812">Transmembrane</keyword>
<accession>A0A1X6X1C0</accession>
<dbReference type="InterPro" id="IPR005325">
    <property type="entry name" value="DUF308_memb"/>
</dbReference>
<dbReference type="AlphaFoldDB" id="A0A1X6X1C0"/>
<dbReference type="Proteomes" id="UP000196581">
    <property type="component" value="Unassembled WGS sequence"/>
</dbReference>
<sequence length="187" mass="19754">MAARGALAIVFGIVTVFWPREQIGSPANLNISVSTVDAILLAYLVLSGLLVLLQGLATRTDARMALLGQAVVVIPGVAFLLLADVPGELRAAIAVWAVLHGILELWIWRQNRDERMSSDFLIAGGIHVILGVILLAGTDMNALSVMGFAGAAAMIHGVFYMVGGYSRRSRTQGGAADEAEDVEVDEA</sequence>
<keyword evidence="1" id="KW-0472">Membrane</keyword>
<reference evidence="3" key="1">
    <citation type="submission" date="2017-02" db="EMBL/GenBank/DDBJ databases">
        <authorList>
            <person name="Dridi B."/>
        </authorList>
    </citation>
    <scope>NUCLEOTIDE SEQUENCE [LARGE SCALE GENOMIC DNA]</scope>
    <source>
        <strain evidence="3">B Co 03.10</strain>
    </source>
</reference>
<dbReference type="EMBL" id="FWFF01000001">
    <property type="protein sequence ID" value="SLM91374.1"/>
    <property type="molecule type" value="Genomic_DNA"/>
</dbReference>
<evidence type="ECO:0000313" key="2">
    <source>
        <dbReference type="EMBL" id="SLM91374.1"/>
    </source>
</evidence>
<keyword evidence="1" id="KW-1133">Transmembrane helix</keyword>
<feature type="transmembrane region" description="Helical" evidence="1">
    <location>
        <begin position="143"/>
        <end position="162"/>
    </location>
</feature>
<feature type="transmembrane region" description="Helical" evidence="1">
    <location>
        <begin position="89"/>
        <end position="108"/>
    </location>
</feature>
<evidence type="ECO:0000313" key="3">
    <source>
        <dbReference type="Proteomes" id="UP000196581"/>
    </source>
</evidence>
<feature type="transmembrane region" description="Helical" evidence="1">
    <location>
        <begin position="64"/>
        <end position="83"/>
    </location>
</feature>
<proteinExistence type="predicted"/>
<feature type="transmembrane region" description="Helical" evidence="1">
    <location>
        <begin position="38"/>
        <end position="57"/>
    </location>
</feature>